<feature type="compositionally biased region" description="Polar residues" evidence="1">
    <location>
        <begin position="158"/>
        <end position="189"/>
    </location>
</feature>
<dbReference type="AlphaFoldDB" id="A0A137NPS9"/>
<dbReference type="EMBL" id="KQ965218">
    <property type="protein sequence ID" value="KXN64738.1"/>
    <property type="molecule type" value="Genomic_DNA"/>
</dbReference>
<gene>
    <name evidence="3" type="ORF">CONCODRAFT_14019</name>
</gene>
<keyword evidence="2" id="KW-0732">Signal</keyword>
<feature type="compositionally biased region" description="Low complexity" evidence="1">
    <location>
        <begin position="190"/>
        <end position="203"/>
    </location>
</feature>
<accession>A0A137NPS9</accession>
<name>A0A137NPS9_CONC2</name>
<evidence type="ECO:0000313" key="3">
    <source>
        <dbReference type="EMBL" id="KXN64738.1"/>
    </source>
</evidence>
<feature type="compositionally biased region" description="Basic residues" evidence="1">
    <location>
        <begin position="92"/>
        <end position="107"/>
    </location>
</feature>
<feature type="compositionally biased region" description="Polar residues" evidence="1">
    <location>
        <begin position="227"/>
        <end position="240"/>
    </location>
</feature>
<protein>
    <submittedName>
        <fullName evidence="3">Uncharacterized protein</fullName>
    </submittedName>
</protein>
<feature type="region of interest" description="Disordered" evidence="1">
    <location>
        <begin position="88"/>
        <end position="258"/>
    </location>
</feature>
<feature type="compositionally biased region" description="Polar residues" evidence="1">
    <location>
        <begin position="248"/>
        <end position="258"/>
    </location>
</feature>
<organism evidence="3 4">
    <name type="scientific">Conidiobolus coronatus (strain ATCC 28846 / CBS 209.66 / NRRL 28638)</name>
    <name type="common">Delacroixia coronata</name>
    <dbReference type="NCBI Taxonomy" id="796925"/>
    <lineage>
        <taxon>Eukaryota</taxon>
        <taxon>Fungi</taxon>
        <taxon>Fungi incertae sedis</taxon>
        <taxon>Zoopagomycota</taxon>
        <taxon>Entomophthoromycotina</taxon>
        <taxon>Entomophthoromycetes</taxon>
        <taxon>Entomophthorales</taxon>
        <taxon>Ancylistaceae</taxon>
        <taxon>Conidiobolus</taxon>
    </lineage>
</organism>
<sequence>MNLIIYSILTRLAIGSPLVDDSTDNFPTTTNVYSYPVSTPTNTAIPVDSYPVTIPTDITTPINNYPVSTPTGVVISVYTQFPGPGYNERPHPKWNHHHKHHHKHHHENSKYPNGSPVTIVSYPVETNSATGDDKTDSGPSSTSVYAPISDSGYIDDSLNPNADNSTVDTATTEDAANGDTVDTTVAQNFTDNDTADNVTTNGVDNDDSIYNTTADDTTDDFTADRAPSTTVTVDQLSSSPTPLPDFYSQIQASSFGDV</sequence>
<evidence type="ECO:0000313" key="4">
    <source>
        <dbReference type="Proteomes" id="UP000070444"/>
    </source>
</evidence>
<feature type="compositionally biased region" description="Polar residues" evidence="1">
    <location>
        <begin position="110"/>
        <end position="130"/>
    </location>
</feature>
<feature type="signal peptide" evidence="2">
    <location>
        <begin position="1"/>
        <end position="15"/>
    </location>
</feature>
<evidence type="ECO:0000256" key="1">
    <source>
        <dbReference type="SAM" id="MobiDB-lite"/>
    </source>
</evidence>
<dbReference type="Proteomes" id="UP000070444">
    <property type="component" value="Unassembled WGS sequence"/>
</dbReference>
<proteinExistence type="predicted"/>
<feature type="chain" id="PRO_5012294569" evidence="2">
    <location>
        <begin position="16"/>
        <end position="258"/>
    </location>
</feature>
<keyword evidence="4" id="KW-1185">Reference proteome</keyword>
<reference evidence="3 4" key="1">
    <citation type="journal article" date="2015" name="Genome Biol. Evol.">
        <title>Phylogenomic analyses indicate that early fungi evolved digesting cell walls of algal ancestors of land plants.</title>
        <authorList>
            <person name="Chang Y."/>
            <person name="Wang S."/>
            <person name="Sekimoto S."/>
            <person name="Aerts A.L."/>
            <person name="Choi C."/>
            <person name="Clum A."/>
            <person name="LaButti K.M."/>
            <person name="Lindquist E.A."/>
            <person name="Yee Ngan C."/>
            <person name="Ohm R.A."/>
            <person name="Salamov A.A."/>
            <person name="Grigoriev I.V."/>
            <person name="Spatafora J.W."/>
            <person name="Berbee M.L."/>
        </authorList>
    </citation>
    <scope>NUCLEOTIDE SEQUENCE [LARGE SCALE GENOMIC DNA]</scope>
    <source>
        <strain evidence="3 4">NRRL 28638</strain>
    </source>
</reference>
<evidence type="ECO:0000256" key="2">
    <source>
        <dbReference type="SAM" id="SignalP"/>
    </source>
</evidence>